<evidence type="ECO:0000313" key="2">
    <source>
        <dbReference type="Proteomes" id="UP000730481"/>
    </source>
</evidence>
<dbReference type="EMBL" id="PVQB02000271">
    <property type="protein sequence ID" value="KAF4339652.1"/>
    <property type="molecule type" value="Genomic_DNA"/>
</dbReference>
<sequence length="162" mass="18122">MSNDSDITAMLSERKREFFAAVFNGWSFSDPVTMPEKPTPAFAKKTGKLTQDIPGDAMSINRKKGANAFLMVQRKEDQMGFLWCDTDGKAVDKELIEMTKRPCGKGICVKCVKKDLVKMSCCRVVKFAQRGTAVPLVIDDEDRLGQHEDEVALAKVTDPEWN</sequence>
<gene>
    <name evidence="1" type="ORF">FBEOM_6435</name>
</gene>
<dbReference type="Proteomes" id="UP000730481">
    <property type="component" value="Unassembled WGS sequence"/>
</dbReference>
<comment type="caution">
    <text evidence="1">The sequence shown here is derived from an EMBL/GenBank/DDBJ whole genome shotgun (WGS) entry which is preliminary data.</text>
</comment>
<dbReference type="OrthoDB" id="5091123at2759"/>
<reference evidence="1" key="1">
    <citation type="journal article" date="2017" name="Mycologia">
        <title>Fusarium algeriense, sp. nov., a novel toxigenic crown rot pathogen of durum wheat from Algeria is nested in the Fusarium burgessii species complex.</title>
        <authorList>
            <person name="Laraba I."/>
            <person name="Keddad A."/>
            <person name="Boureghda H."/>
            <person name="Abdallah N."/>
            <person name="Vaughan M.M."/>
            <person name="Proctor R.H."/>
            <person name="Busman M."/>
            <person name="O'Donnell K."/>
        </authorList>
    </citation>
    <scope>NUCLEOTIDE SEQUENCE</scope>
    <source>
        <strain evidence="1">NRRL 25174</strain>
    </source>
</reference>
<name>A0A9P5AKQ8_9HYPO</name>
<proteinExistence type="predicted"/>
<reference evidence="1" key="2">
    <citation type="submission" date="2020-02" db="EMBL/GenBank/DDBJ databases">
        <title>Identification and distribution of gene clusters putatively required for synthesis of sphingolipid metabolism inhibitors in phylogenetically diverse species of the filamentous fungus Fusarium.</title>
        <authorList>
            <person name="Kim H.-S."/>
            <person name="Busman M."/>
            <person name="Brown D.W."/>
            <person name="Divon H."/>
            <person name="Uhlig S."/>
            <person name="Proctor R.H."/>
        </authorList>
    </citation>
    <scope>NUCLEOTIDE SEQUENCE</scope>
    <source>
        <strain evidence="1">NRRL 25174</strain>
    </source>
</reference>
<dbReference type="AlphaFoldDB" id="A0A9P5AKQ8"/>
<organism evidence="1 2">
    <name type="scientific">Fusarium beomiforme</name>
    <dbReference type="NCBI Taxonomy" id="44412"/>
    <lineage>
        <taxon>Eukaryota</taxon>
        <taxon>Fungi</taxon>
        <taxon>Dikarya</taxon>
        <taxon>Ascomycota</taxon>
        <taxon>Pezizomycotina</taxon>
        <taxon>Sordariomycetes</taxon>
        <taxon>Hypocreomycetidae</taxon>
        <taxon>Hypocreales</taxon>
        <taxon>Nectriaceae</taxon>
        <taxon>Fusarium</taxon>
        <taxon>Fusarium burgessii species complex</taxon>
    </lineage>
</organism>
<evidence type="ECO:0000313" key="1">
    <source>
        <dbReference type="EMBL" id="KAF4339652.1"/>
    </source>
</evidence>
<accession>A0A9P5AKQ8</accession>
<keyword evidence="2" id="KW-1185">Reference proteome</keyword>
<protein>
    <submittedName>
        <fullName evidence="1">Uncharacterized protein</fullName>
    </submittedName>
</protein>